<evidence type="ECO:0000313" key="2">
    <source>
        <dbReference type="Proteomes" id="UP000299102"/>
    </source>
</evidence>
<name>A0A4C1T827_EUMVA</name>
<proteinExistence type="predicted"/>
<dbReference type="EMBL" id="BGZK01004726">
    <property type="protein sequence ID" value="GBP10572.1"/>
    <property type="molecule type" value="Genomic_DNA"/>
</dbReference>
<organism evidence="1 2">
    <name type="scientific">Eumeta variegata</name>
    <name type="common">Bagworm moth</name>
    <name type="synonym">Eumeta japonica</name>
    <dbReference type="NCBI Taxonomy" id="151549"/>
    <lineage>
        <taxon>Eukaryota</taxon>
        <taxon>Metazoa</taxon>
        <taxon>Ecdysozoa</taxon>
        <taxon>Arthropoda</taxon>
        <taxon>Hexapoda</taxon>
        <taxon>Insecta</taxon>
        <taxon>Pterygota</taxon>
        <taxon>Neoptera</taxon>
        <taxon>Endopterygota</taxon>
        <taxon>Lepidoptera</taxon>
        <taxon>Glossata</taxon>
        <taxon>Ditrysia</taxon>
        <taxon>Tineoidea</taxon>
        <taxon>Psychidae</taxon>
        <taxon>Oiketicinae</taxon>
        <taxon>Eumeta</taxon>
    </lineage>
</organism>
<dbReference type="Proteomes" id="UP000299102">
    <property type="component" value="Unassembled WGS sequence"/>
</dbReference>
<accession>A0A4C1T827</accession>
<gene>
    <name evidence="1" type="ORF">EVAR_100905_1</name>
</gene>
<comment type="caution">
    <text evidence="1">The sequence shown here is derived from an EMBL/GenBank/DDBJ whole genome shotgun (WGS) entry which is preliminary data.</text>
</comment>
<keyword evidence="2" id="KW-1185">Reference proteome</keyword>
<evidence type="ECO:0000313" key="1">
    <source>
        <dbReference type="EMBL" id="GBP10572.1"/>
    </source>
</evidence>
<dbReference type="AlphaFoldDB" id="A0A4C1T827"/>
<reference evidence="1 2" key="1">
    <citation type="journal article" date="2019" name="Commun. Biol.">
        <title>The bagworm genome reveals a unique fibroin gene that provides high tensile strength.</title>
        <authorList>
            <person name="Kono N."/>
            <person name="Nakamura H."/>
            <person name="Ohtoshi R."/>
            <person name="Tomita M."/>
            <person name="Numata K."/>
            <person name="Arakawa K."/>
        </authorList>
    </citation>
    <scope>NUCLEOTIDE SEQUENCE [LARGE SCALE GENOMIC DNA]</scope>
</reference>
<sequence>MLKVVIVVSLKLNRDVDNRAARRGAAQARGPAGLAGELSARGRRALWLLFASRHVTCAGVRGESLRRLLLAQFSFPLNTPAQFERAWLGGRLQGGGGSDPIQAFAHEVGLVARRSTTELRWWWMAKLATRRLTMRFARIQAYKLSFLHLRGLHVTVEQQGAPAPSMAHGADCKTTAVSILVKFIFARGAPVKFRTANSKHWNYFGTNL</sequence>
<protein>
    <submittedName>
        <fullName evidence="1">Uncharacterized protein</fullName>
    </submittedName>
</protein>